<accession>A0A2P2R5B1</accession>
<reference evidence="1" key="1">
    <citation type="submission" date="2018-02" db="EMBL/GenBank/DDBJ databases">
        <title>Rhizophora mucronata_Transcriptome.</title>
        <authorList>
            <person name="Meera S.P."/>
            <person name="Sreeshan A."/>
            <person name="Augustine A."/>
        </authorList>
    </citation>
    <scope>NUCLEOTIDE SEQUENCE</scope>
    <source>
        <tissue evidence="1">Leaf</tissue>
    </source>
</reference>
<dbReference type="AlphaFoldDB" id="A0A2P2R5B1"/>
<sequence>MPKNFVNYPKDPRFRTTHQLGRNYMDRVPYTNTGGR</sequence>
<name>A0A2P2R5B1_RHIMU</name>
<proteinExistence type="predicted"/>
<evidence type="ECO:0000313" key="1">
    <source>
        <dbReference type="EMBL" id="MBX74443.1"/>
    </source>
</evidence>
<protein>
    <submittedName>
        <fullName evidence="1">Uncharacterized protein</fullName>
    </submittedName>
</protein>
<dbReference type="EMBL" id="GGEC01093959">
    <property type="protein sequence ID" value="MBX74443.1"/>
    <property type="molecule type" value="Transcribed_RNA"/>
</dbReference>
<organism evidence="1">
    <name type="scientific">Rhizophora mucronata</name>
    <name type="common">Asiatic mangrove</name>
    <dbReference type="NCBI Taxonomy" id="61149"/>
    <lineage>
        <taxon>Eukaryota</taxon>
        <taxon>Viridiplantae</taxon>
        <taxon>Streptophyta</taxon>
        <taxon>Embryophyta</taxon>
        <taxon>Tracheophyta</taxon>
        <taxon>Spermatophyta</taxon>
        <taxon>Magnoliopsida</taxon>
        <taxon>eudicotyledons</taxon>
        <taxon>Gunneridae</taxon>
        <taxon>Pentapetalae</taxon>
        <taxon>rosids</taxon>
        <taxon>fabids</taxon>
        <taxon>Malpighiales</taxon>
        <taxon>Rhizophoraceae</taxon>
        <taxon>Rhizophora</taxon>
    </lineage>
</organism>